<dbReference type="GO" id="GO:0016758">
    <property type="term" value="F:hexosyltransferase activity"/>
    <property type="evidence" value="ECO:0007669"/>
    <property type="project" value="TreeGrafter"/>
</dbReference>
<evidence type="ECO:0000256" key="2">
    <source>
        <dbReference type="ARBA" id="ARBA00022679"/>
    </source>
</evidence>
<evidence type="ECO:0000256" key="1">
    <source>
        <dbReference type="ARBA" id="ARBA00022676"/>
    </source>
</evidence>
<sequence>MTKVLNVTLFDCGLDAAVHTCLEQCADSYQRENKCISATDAHGLVTAYRQPEFKALLDSFYWVMPDGMPSVLLGKWRGATQMTRCYGPDFFKQILTNSVGKEITHFFCGGKEGVADELKVAVSQKFGNHQVVGTFCPPFREMSDQELKELAQTINRSGANIVWIGLGTPKQERFAQRLSMWTNVHFLVTVGAAFDFHTDRVTQAPAWMQRLSLEWFFRLMVEPKRLGGRYFRVVPLFIWFNLKEAFRPSKSVQA</sequence>
<evidence type="ECO:0000313" key="3">
    <source>
        <dbReference type="EMBL" id="MBD2752284.1"/>
    </source>
</evidence>
<dbReference type="PANTHER" id="PTHR34136">
    <property type="match status" value="1"/>
</dbReference>
<dbReference type="EMBL" id="JACXAA010000002">
    <property type="protein sequence ID" value="MBD2752284.1"/>
    <property type="molecule type" value="Genomic_DNA"/>
</dbReference>
<accession>A0A927AYN6</accession>
<keyword evidence="1" id="KW-0328">Glycosyltransferase</keyword>
<organism evidence="3 4">
    <name type="scientific">Spirosoma validum</name>
    <dbReference type="NCBI Taxonomy" id="2771355"/>
    <lineage>
        <taxon>Bacteria</taxon>
        <taxon>Pseudomonadati</taxon>
        <taxon>Bacteroidota</taxon>
        <taxon>Cytophagia</taxon>
        <taxon>Cytophagales</taxon>
        <taxon>Cytophagaceae</taxon>
        <taxon>Spirosoma</taxon>
    </lineage>
</organism>
<gene>
    <name evidence="3" type="ORF">IC230_05230</name>
</gene>
<dbReference type="PANTHER" id="PTHR34136:SF1">
    <property type="entry name" value="UDP-N-ACETYL-D-MANNOSAMINURONIC ACID TRANSFERASE"/>
    <property type="match status" value="1"/>
</dbReference>
<dbReference type="AlphaFoldDB" id="A0A927AYN6"/>
<keyword evidence="2" id="KW-0808">Transferase</keyword>
<dbReference type="Pfam" id="PF03808">
    <property type="entry name" value="Glyco_tran_WecG"/>
    <property type="match status" value="1"/>
</dbReference>
<protein>
    <submittedName>
        <fullName evidence="3">WecB/TagA/CpsF family glycosyltransferase</fullName>
    </submittedName>
</protein>
<dbReference type="RefSeq" id="WP_191037934.1">
    <property type="nucleotide sequence ID" value="NZ_JACXAA010000002.1"/>
</dbReference>
<name>A0A927AYN6_9BACT</name>
<reference evidence="3" key="1">
    <citation type="submission" date="2020-09" db="EMBL/GenBank/DDBJ databases">
        <authorList>
            <person name="Kim M.K."/>
        </authorList>
    </citation>
    <scope>NUCLEOTIDE SEQUENCE</scope>
    <source>
        <strain evidence="3">BT704</strain>
    </source>
</reference>
<evidence type="ECO:0000313" key="4">
    <source>
        <dbReference type="Proteomes" id="UP000653797"/>
    </source>
</evidence>
<dbReference type="NCBIfam" id="TIGR00696">
    <property type="entry name" value="wecG_tagA_cpsF"/>
    <property type="match status" value="1"/>
</dbReference>
<dbReference type="CDD" id="cd06533">
    <property type="entry name" value="Glyco_transf_WecG_TagA"/>
    <property type="match status" value="1"/>
</dbReference>
<dbReference type="InterPro" id="IPR004629">
    <property type="entry name" value="WecG_TagA_CpsF"/>
</dbReference>
<proteinExistence type="predicted"/>
<keyword evidence="4" id="KW-1185">Reference proteome</keyword>
<dbReference type="Proteomes" id="UP000653797">
    <property type="component" value="Unassembled WGS sequence"/>
</dbReference>
<comment type="caution">
    <text evidence="3">The sequence shown here is derived from an EMBL/GenBank/DDBJ whole genome shotgun (WGS) entry which is preliminary data.</text>
</comment>